<accession>A0AAV3T3J4</accession>
<protein>
    <submittedName>
        <fullName evidence="2">KEOPS complex subunit Pcc1</fullName>
    </submittedName>
</protein>
<dbReference type="AlphaFoldDB" id="A0AAV3T3J4"/>
<dbReference type="RefSeq" id="WP_343771775.1">
    <property type="nucleotide sequence ID" value="NZ_BAAADV010000001.1"/>
</dbReference>
<dbReference type="Pfam" id="PF09341">
    <property type="entry name" value="Pcc1"/>
    <property type="match status" value="1"/>
</dbReference>
<sequence>MDNPVHEATYDFEYDSADAASVVERSLRREIGEIDDDRSTAALERDGRTLSIRVEAADLVALRAATNTWLSLVDVAESARSAGSERDGSPTA</sequence>
<dbReference type="Proteomes" id="UP001500420">
    <property type="component" value="Unassembled WGS sequence"/>
</dbReference>
<dbReference type="InterPro" id="IPR015419">
    <property type="entry name" value="CTAG/Pcc1"/>
</dbReference>
<evidence type="ECO:0000313" key="3">
    <source>
        <dbReference type="Proteomes" id="UP001500420"/>
    </source>
</evidence>
<comment type="similarity">
    <text evidence="1">Belongs to the CTAG/PCC1 family.</text>
</comment>
<proteinExistence type="inferred from homology"/>
<evidence type="ECO:0000313" key="2">
    <source>
        <dbReference type="EMBL" id="GAA0660277.1"/>
    </source>
</evidence>
<comment type="caution">
    <text evidence="2">The sequence shown here is derived from an EMBL/GenBank/DDBJ whole genome shotgun (WGS) entry which is preliminary data.</text>
</comment>
<gene>
    <name evidence="2" type="ORF">GCM10009020_00270</name>
</gene>
<evidence type="ECO:0000256" key="1">
    <source>
        <dbReference type="ARBA" id="ARBA00007073"/>
    </source>
</evidence>
<keyword evidence="3" id="KW-1185">Reference proteome</keyword>
<reference evidence="2 3" key="1">
    <citation type="journal article" date="2019" name="Int. J. Syst. Evol. Microbiol.">
        <title>The Global Catalogue of Microorganisms (GCM) 10K type strain sequencing project: providing services to taxonomists for standard genome sequencing and annotation.</title>
        <authorList>
            <consortium name="The Broad Institute Genomics Platform"/>
            <consortium name="The Broad Institute Genome Sequencing Center for Infectious Disease"/>
            <person name="Wu L."/>
            <person name="Ma J."/>
        </authorList>
    </citation>
    <scope>NUCLEOTIDE SEQUENCE [LARGE SCALE GENOMIC DNA]</scope>
    <source>
        <strain evidence="2 3">JCM 16328</strain>
    </source>
</reference>
<dbReference type="NCBIfam" id="NF011470">
    <property type="entry name" value="PRK14887.1"/>
    <property type="match status" value="1"/>
</dbReference>
<name>A0AAV3T3J4_9EURY</name>
<organism evidence="2 3">
    <name type="scientific">Natronoarchaeum mannanilyticum</name>
    <dbReference type="NCBI Taxonomy" id="926360"/>
    <lineage>
        <taxon>Archaea</taxon>
        <taxon>Methanobacteriati</taxon>
        <taxon>Methanobacteriota</taxon>
        <taxon>Stenosarchaea group</taxon>
        <taxon>Halobacteria</taxon>
        <taxon>Halobacteriales</taxon>
        <taxon>Natronoarchaeaceae</taxon>
    </lineage>
</organism>
<dbReference type="EMBL" id="BAAADV010000001">
    <property type="protein sequence ID" value="GAA0660277.1"/>
    <property type="molecule type" value="Genomic_DNA"/>
</dbReference>
<dbReference type="Gene3D" id="3.30.310.50">
    <property type="entry name" value="Alpha-D-phosphohexomutase, C-terminal domain"/>
    <property type="match status" value="1"/>
</dbReference>